<protein>
    <submittedName>
        <fullName evidence="5">Polysaccharide deacetylase</fullName>
    </submittedName>
</protein>
<dbReference type="PANTHER" id="PTHR10587:SF133">
    <property type="entry name" value="CHITIN DEACETYLASE 1-RELATED"/>
    <property type="match status" value="1"/>
</dbReference>
<dbReference type="InterPro" id="IPR002509">
    <property type="entry name" value="NODB_dom"/>
</dbReference>
<dbReference type="CDD" id="cd10960">
    <property type="entry name" value="CE4_NodB_like_1"/>
    <property type="match status" value="1"/>
</dbReference>
<comment type="caution">
    <text evidence="5">The sequence shown here is derived from an EMBL/GenBank/DDBJ whole genome shotgun (WGS) entry which is preliminary data.</text>
</comment>
<reference evidence="5" key="1">
    <citation type="journal article" date="2014" name="Int. J. Syst. Evol. Microbiol.">
        <title>Complete genome sequence of Corynebacterium casei LMG S-19264T (=DSM 44701T), isolated from a smear-ripened cheese.</title>
        <authorList>
            <consortium name="US DOE Joint Genome Institute (JGI-PGF)"/>
            <person name="Walter F."/>
            <person name="Albersmeier A."/>
            <person name="Kalinowski J."/>
            <person name="Ruckert C."/>
        </authorList>
    </citation>
    <scope>NUCLEOTIDE SEQUENCE</scope>
    <source>
        <strain evidence="5">JCM 13919</strain>
    </source>
</reference>
<keyword evidence="2" id="KW-0378">Hydrolase</keyword>
<evidence type="ECO:0000259" key="4">
    <source>
        <dbReference type="PROSITE" id="PS51677"/>
    </source>
</evidence>
<feature type="domain" description="NodB homology" evidence="4">
    <location>
        <begin position="24"/>
        <end position="246"/>
    </location>
</feature>
<sequence>MLRRYGFILLMLSIFSTFTFAQVREIAITIDDLPFVGTTHNKPGNLQRERERFLRILASLKEHNVPATGFVVAGTIEKDQWDLLEEFKNAGLTIGNHTYSHINLNRSSADKYITDIAQADKVLAPLMTGPKYFRYPYLAEGKGETKEAVLNFLTENQYIVAPVTVDSKDFKFNAALLAIHWRNRDNHINRIKNQYLDYIWRQTLRAEKKANGKPVKQILLIHANLLNSHVMGDIIQMYKDHGYKFITLTEALSNTDNAEPEVITTPVAAEVREEDSGVL</sequence>
<dbReference type="InterPro" id="IPR050248">
    <property type="entry name" value="Polysacc_deacetylase_ArnD"/>
</dbReference>
<evidence type="ECO:0000256" key="3">
    <source>
        <dbReference type="SAM" id="SignalP"/>
    </source>
</evidence>
<dbReference type="Pfam" id="PF01522">
    <property type="entry name" value="Polysacc_deac_1"/>
    <property type="match status" value="1"/>
</dbReference>
<dbReference type="GO" id="GO:0016810">
    <property type="term" value="F:hydrolase activity, acting on carbon-nitrogen (but not peptide) bonds"/>
    <property type="evidence" value="ECO:0007669"/>
    <property type="project" value="InterPro"/>
</dbReference>
<dbReference type="InterPro" id="IPR011330">
    <property type="entry name" value="Glyco_hydro/deAcase_b/a-brl"/>
</dbReference>
<evidence type="ECO:0000313" key="6">
    <source>
        <dbReference type="Proteomes" id="UP000630149"/>
    </source>
</evidence>
<dbReference type="PROSITE" id="PS51677">
    <property type="entry name" value="NODB"/>
    <property type="match status" value="1"/>
</dbReference>
<reference evidence="5" key="2">
    <citation type="submission" date="2020-09" db="EMBL/GenBank/DDBJ databases">
        <authorList>
            <person name="Sun Q."/>
            <person name="Ohkuma M."/>
        </authorList>
    </citation>
    <scope>NUCLEOTIDE SEQUENCE</scope>
    <source>
        <strain evidence="5">JCM 13919</strain>
    </source>
</reference>
<evidence type="ECO:0000256" key="1">
    <source>
        <dbReference type="ARBA" id="ARBA00022723"/>
    </source>
</evidence>
<accession>A0A917NA15</accession>
<evidence type="ECO:0000313" key="5">
    <source>
        <dbReference type="EMBL" id="GGI80510.1"/>
    </source>
</evidence>
<dbReference type="Proteomes" id="UP000630149">
    <property type="component" value="Unassembled WGS sequence"/>
</dbReference>
<dbReference type="RefSeq" id="WP_229669314.1">
    <property type="nucleotide sequence ID" value="NZ_BMOB01000002.1"/>
</dbReference>
<organism evidence="5 6">
    <name type="scientific">Legionella impletisoli</name>
    <dbReference type="NCBI Taxonomy" id="343510"/>
    <lineage>
        <taxon>Bacteria</taxon>
        <taxon>Pseudomonadati</taxon>
        <taxon>Pseudomonadota</taxon>
        <taxon>Gammaproteobacteria</taxon>
        <taxon>Legionellales</taxon>
        <taxon>Legionellaceae</taxon>
        <taxon>Legionella</taxon>
    </lineage>
</organism>
<proteinExistence type="predicted"/>
<name>A0A917NA15_9GAMM</name>
<dbReference type="PANTHER" id="PTHR10587">
    <property type="entry name" value="GLYCOSYL TRANSFERASE-RELATED"/>
    <property type="match status" value="1"/>
</dbReference>
<evidence type="ECO:0000256" key="2">
    <source>
        <dbReference type="ARBA" id="ARBA00022801"/>
    </source>
</evidence>
<keyword evidence="6" id="KW-1185">Reference proteome</keyword>
<feature type="signal peptide" evidence="3">
    <location>
        <begin position="1"/>
        <end position="21"/>
    </location>
</feature>
<feature type="chain" id="PRO_5036711551" evidence="3">
    <location>
        <begin position="22"/>
        <end position="279"/>
    </location>
</feature>
<dbReference type="EMBL" id="BMOB01000002">
    <property type="protein sequence ID" value="GGI80510.1"/>
    <property type="molecule type" value="Genomic_DNA"/>
</dbReference>
<dbReference type="GO" id="GO:0016020">
    <property type="term" value="C:membrane"/>
    <property type="evidence" value="ECO:0007669"/>
    <property type="project" value="TreeGrafter"/>
</dbReference>
<gene>
    <name evidence="5" type="ORF">GCM10007966_06290</name>
</gene>
<dbReference type="GO" id="GO:0005975">
    <property type="term" value="P:carbohydrate metabolic process"/>
    <property type="evidence" value="ECO:0007669"/>
    <property type="project" value="InterPro"/>
</dbReference>
<dbReference type="SUPFAM" id="SSF88713">
    <property type="entry name" value="Glycoside hydrolase/deacetylase"/>
    <property type="match status" value="1"/>
</dbReference>
<keyword evidence="1" id="KW-0479">Metal-binding</keyword>
<dbReference type="AlphaFoldDB" id="A0A917NA15"/>
<keyword evidence="3" id="KW-0732">Signal</keyword>
<dbReference type="Gene3D" id="3.20.20.370">
    <property type="entry name" value="Glycoside hydrolase/deacetylase"/>
    <property type="match status" value="1"/>
</dbReference>
<dbReference type="GO" id="GO:0046872">
    <property type="term" value="F:metal ion binding"/>
    <property type="evidence" value="ECO:0007669"/>
    <property type="project" value="UniProtKB-KW"/>
</dbReference>